<dbReference type="AlphaFoldDB" id="A0A0D0DGY6"/>
<proteinExistence type="predicted"/>
<name>A0A0D0DGY6_9AGAM</name>
<dbReference type="Proteomes" id="UP000054538">
    <property type="component" value="Unassembled WGS sequence"/>
</dbReference>
<accession>A0A0D0DGY6</accession>
<protein>
    <submittedName>
        <fullName evidence="1">Uncharacterized protein</fullName>
    </submittedName>
</protein>
<evidence type="ECO:0000313" key="2">
    <source>
        <dbReference type="Proteomes" id="UP000054538"/>
    </source>
</evidence>
<dbReference type="HOGENOM" id="CLU_1949493_0_0_1"/>
<evidence type="ECO:0000313" key="1">
    <source>
        <dbReference type="EMBL" id="KIK97322.1"/>
    </source>
</evidence>
<gene>
    <name evidence="1" type="ORF">PAXRUDRAFT_233605</name>
</gene>
<organism evidence="1 2">
    <name type="scientific">Paxillus rubicundulus Ve08.2h10</name>
    <dbReference type="NCBI Taxonomy" id="930991"/>
    <lineage>
        <taxon>Eukaryota</taxon>
        <taxon>Fungi</taxon>
        <taxon>Dikarya</taxon>
        <taxon>Basidiomycota</taxon>
        <taxon>Agaricomycotina</taxon>
        <taxon>Agaricomycetes</taxon>
        <taxon>Agaricomycetidae</taxon>
        <taxon>Boletales</taxon>
        <taxon>Paxilineae</taxon>
        <taxon>Paxillaceae</taxon>
        <taxon>Paxillus</taxon>
    </lineage>
</organism>
<dbReference type="EMBL" id="KN824941">
    <property type="protein sequence ID" value="KIK97322.1"/>
    <property type="molecule type" value="Genomic_DNA"/>
</dbReference>
<reference evidence="1 2" key="1">
    <citation type="submission" date="2014-04" db="EMBL/GenBank/DDBJ databases">
        <authorList>
            <consortium name="DOE Joint Genome Institute"/>
            <person name="Kuo A."/>
            <person name="Kohler A."/>
            <person name="Jargeat P."/>
            <person name="Nagy L.G."/>
            <person name="Floudas D."/>
            <person name="Copeland A."/>
            <person name="Barry K.W."/>
            <person name="Cichocki N."/>
            <person name="Veneault-Fourrey C."/>
            <person name="LaButti K."/>
            <person name="Lindquist E.A."/>
            <person name="Lipzen A."/>
            <person name="Lundell T."/>
            <person name="Morin E."/>
            <person name="Murat C."/>
            <person name="Sun H."/>
            <person name="Tunlid A."/>
            <person name="Henrissat B."/>
            <person name="Grigoriev I.V."/>
            <person name="Hibbett D.S."/>
            <person name="Martin F."/>
            <person name="Nordberg H.P."/>
            <person name="Cantor M.N."/>
            <person name="Hua S.X."/>
        </authorList>
    </citation>
    <scope>NUCLEOTIDE SEQUENCE [LARGE SCALE GENOMIC DNA]</scope>
    <source>
        <strain evidence="1 2">Ve08.2h10</strain>
    </source>
</reference>
<keyword evidence="2" id="KW-1185">Reference proteome</keyword>
<dbReference type="InParanoid" id="A0A0D0DGY6"/>
<sequence length="129" mass="14820">MMNEGRVGEWPFYTGAASSRRRMTVTDRPKVRRREYKMDKGGESGFRIAWQARQDVHILSRRFGSAACLELITNCQRCEQPRGDLSEFMLLRGSDIGHPMQTDIISILPARRFPPSVTQFRSAWISVIS</sequence>
<reference evidence="2" key="2">
    <citation type="submission" date="2015-01" db="EMBL/GenBank/DDBJ databases">
        <title>Evolutionary Origins and Diversification of the Mycorrhizal Mutualists.</title>
        <authorList>
            <consortium name="DOE Joint Genome Institute"/>
            <consortium name="Mycorrhizal Genomics Consortium"/>
            <person name="Kohler A."/>
            <person name="Kuo A."/>
            <person name="Nagy L.G."/>
            <person name="Floudas D."/>
            <person name="Copeland A."/>
            <person name="Barry K.W."/>
            <person name="Cichocki N."/>
            <person name="Veneault-Fourrey C."/>
            <person name="LaButti K."/>
            <person name="Lindquist E.A."/>
            <person name="Lipzen A."/>
            <person name="Lundell T."/>
            <person name="Morin E."/>
            <person name="Murat C."/>
            <person name="Riley R."/>
            <person name="Ohm R."/>
            <person name="Sun H."/>
            <person name="Tunlid A."/>
            <person name="Henrissat B."/>
            <person name="Grigoriev I.V."/>
            <person name="Hibbett D.S."/>
            <person name="Martin F."/>
        </authorList>
    </citation>
    <scope>NUCLEOTIDE SEQUENCE [LARGE SCALE GENOMIC DNA]</scope>
    <source>
        <strain evidence="2">Ve08.2h10</strain>
    </source>
</reference>